<protein>
    <submittedName>
        <fullName evidence="1">Uncharacterized protein</fullName>
    </submittedName>
</protein>
<gene>
    <name evidence="1" type="ORF">LCGC14_0862940</name>
</gene>
<name>A0A0F9PSC3_9ZZZZ</name>
<sequence length="54" mass="6344">MKKKKDFITKKIKVPEGYKTSELIGDDSSSVIVYEKKKKGDKNEKRKRITKTNR</sequence>
<dbReference type="AlphaFoldDB" id="A0A0F9PSC3"/>
<organism evidence="1">
    <name type="scientific">marine sediment metagenome</name>
    <dbReference type="NCBI Taxonomy" id="412755"/>
    <lineage>
        <taxon>unclassified sequences</taxon>
        <taxon>metagenomes</taxon>
        <taxon>ecological metagenomes</taxon>
    </lineage>
</organism>
<comment type="caution">
    <text evidence="1">The sequence shown here is derived from an EMBL/GenBank/DDBJ whole genome shotgun (WGS) entry which is preliminary data.</text>
</comment>
<dbReference type="EMBL" id="LAZR01002622">
    <property type="protein sequence ID" value="KKN27607.1"/>
    <property type="molecule type" value="Genomic_DNA"/>
</dbReference>
<evidence type="ECO:0000313" key="1">
    <source>
        <dbReference type="EMBL" id="KKN27607.1"/>
    </source>
</evidence>
<accession>A0A0F9PSC3</accession>
<proteinExistence type="predicted"/>
<reference evidence="1" key="1">
    <citation type="journal article" date="2015" name="Nature">
        <title>Complex archaea that bridge the gap between prokaryotes and eukaryotes.</title>
        <authorList>
            <person name="Spang A."/>
            <person name="Saw J.H."/>
            <person name="Jorgensen S.L."/>
            <person name="Zaremba-Niedzwiedzka K."/>
            <person name="Martijn J."/>
            <person name="Lind A.E."/>
            <person name="van Eijk R."/>
            <person name="Schleper C."/>
            <person name="Guy L."/>
            <person name="Ettema T.J."/>
        </authorList>
    </citation>
    <scope>NUCLEOTIDE SEQUENCE</scope>
</reference>